<dbReference type="Gene3D" id="3.30.1130.10">
    <property type="match status" value="2"/>
</dbReference>
<keyword evidence="4 5" id="KW-0560">Oxidoreductase</keyword>
<feature type="binding site" evidence="5">
    <location>
        <begin position="81"/>
        <end position="83"/>
    </location>
    <ligand>
        <name>substrate</name>
    </ligand>
</feature>
<comment type="catalytic activity">
    <reaction evidence="5">
        <text>7-aminomethyl-7-carbaguanine + 2 NADP(+) = 7-cyano-7-carbaguanine + 2 NADPH + 3 H(+)</text>
        <dbReference type="Rhea" id="RHEA:13409"/>
        <dbReference type="ChEBI" id="CHEBI:15378"/>
        <dbReference type="ChEBI" id="CHEBI:45075"/>
        <dbReference type="ChEBI" id="CHEBI:57783"/>
        <dbReference type="ChEBI" id="CHEBI:58349"/>
        <dbReference type="ChEBI" id="CHEBI:58703"/>
        <dbReference type="EC" id="1.7.1.13"/>
    </reaction>
</comment>
<dbReference type="RefSeq" id="WP_132541978.1">
    <property type="nucleotide sequence ID" value="NZ_SLWY01000009.1"/>
</dbReference>
<comment type="subunit">
    <text evidence="5">Homodimer.</text>
</comment>
<dbReference type="EMBL" id="SLWY01000009">
    <property type="protein sequence ID" value="TCO81287.1"/>
    <property type="molecule type" value="Genomic_DNA"/>
</dbReference>
<evidence type="ECO:0000259" key="6">
    <source>
        <dbReference type="Pfam" id="PF14819"/>
    </source>
</evidence>
<dbReference type="GO" id="GO:0033739">
    <property type="term" value="F:preQ1 synthase activity"/>
    <property type="evidence" value="ECO:0007669"/>
    <property type="project" value="UniProtKB-UniRule"/>
</dbReference>
<dbReference type="GO" id="GO:0005737">
    <property type="term" value="C:cytoplasm"/>
    <property type="evidence" value="ECO:0007669"/>
    <property type="project" value="UniProtKB-SubCell"/>
</dbReference>
<comment type="subcellular location">
    <subcellularLocation>
        <location evidence="5">Cytoplasm</location>
    </subcellularLocation>
</comment>
<evidence type="ECO:0000313" key="7">
    <source>
        <dbReference type="EMBL" id="TCO81287.1"/>
    </source>
</evidence>
<dbReference type="PIRSF" id="PIRSF004750">
    <property type="entry name" value="Nitrile_oxidored_YqcD_prd"/>
    <property type="match status" value="1"/>
</dbReference>
<dbReference type="OrthoDB" id="9789995at2"/>
<organism evidence="7 8">
    <name type="scientific">Plasticicumulans lactativorans</name>
    <dbReference type="NCBI Taxonomy" id="1133106"/>
    <lineage>
        <taxon>Bacteria</taxon>
        <taxon>Pseudomonadati</taxon>
        <taxon>Pseudomonadota</taxon>
        <taxon>Gammaproteobacteria</taxon>
        <taxon>Candidatus Competibacteraceae</taxon>
        <taxon>Plasticicumulans</taxon>
    </lineage>
</organism>
<feature type="active site" description="Proton donor" evidence="5">
    <location>
        <position position="189"/>
    </location>
</feature>
<dbReference type="InterPro" id="IPR050084">
    <property type="entry name" value="NADPH_dep_7-cyano-7-deazaG_red"/>
</dbReference>
<dbReference type="GO" id="GO:0008616">
    <property type="term" value="P:tRNA queuosine(34) biosynthetic process"/>
    <property type="evidence" value="ECO:0007669"/>
    <property type="project" value="UniProtKB-UniRule"/>
</dbReference>
<proteinExistence type="inferred from homology"/>
<name>A0A4R2L405_9GAMM</name>
<dbReference type="SUPFAM" id="SSF55620">
    <property type="entry name" value="Tetrahydrobiopterin biosynthesis enzymes-like"/>
    <property type="match status" value="1"/>
</dbReference>
<dbReference type="InterPro" id="IPR029139">
    <property type="entry name" value="QueF_N"/>
</dbReference>
<evidence type="ECO:0000313" key="8">
    <source>
        <dbReference type="Proteomes" id="UP000295765"/>
    </source>
</evidence>
<dbReference type="Proteomes" id="UP000295765">
    <property type="component" value="Unassembled WGS sequence"/>
</dbReference>
<evidence type="ECO:0000256" key="1">
    <source>
        <dbReference type="ARBA" id="ARBA00022490"/>
    </source>
</evidence>
<evidence type="ECO:0000256" key="3">
    <source>
        <dbReference type="ARBA" id="ARBA00022857"/>
    </source>
</evidence>
<comment type="caution">
    <text evidence="7">The sequence shown here is derived from an EMBL/GenBank/DDBJ whole genome shotgun (WGS) entry which is preliminary data.</text>
</comment>
<dbReference type="EC" id="1.7.1.13" evidence="5"/>
<gene>
    <name evidence="5" type="primary">queF</name>
    <name evidence="7" type="ORF">EV699_109129</name>
</gene>
<dbReference type="PANTHER" id="PTHR34354">
    <property type="entry name" value="NADPH-DEPENDENT 7-CYANO-7-DEAZAGUANINE REDUCTASE"/>
    <property type="match status" value="1"/>
</dbReference>
<evidence type="ECO:0000256" key="5">
    <source>
        <dbReference type="HAMAP-Rule" id="MF_00817"/>
    </source>
</evidence>
<keyword evidence="8" id="KW-1185">Reference proteome</keyword>
<reference evidence="7 8" key="1">
    <citation type="submission" date="2019-03" db="EMBL/GenBank/DDBJ databases">
        <title>Genomic Encyclopedia of Type Strains, Phase IV (KMG-IV): sequencing the most valuable type-strain genomes for metagenomic binning, comparative biology and taxonomic classification.</title>
        <authorList>
            <person name="Goeker M."/>
        </authorList>
    </citation>
    <scope>NUCLEOTIDE SEQUENCE [LARGE SCALE GENOMIC DNA]</scope>
    <source>
        <strain evidence="7 8">DSM 25287</strain>
    </source>
</reference>
<dbReference type="AlphaFoldDB" id="A0A4R2L405"/>
<protein>
    <recommendedName>
        <fullName evidence="5">NADPH-dependent 7-cyano-7-deazaguanine reductase</fullName>
        <ecNumber evidence="5">1.7.1.13</ecNumber>
    </recommendedName>
    <alternativeName>
        <fullName evidence="5">7-cyano-7-carbaguanine reductase</fullName>
    </alternativeName>
    <alternativeName>
        <fullName evidence="5">NADPH-dependent nitrile oxidoreductase</fullName>
    </alternativeName>
    <alternativeName>
        <fullName evidence="5">PreQ(0) reductase</fullName>
    </alternativeName>
</protein>
<comment type="pathway">
    <text evidence="5">tRNA modification; tRNA-queuosine biosynthesis.</text>
</comment>
<feature type="binding site" evidence="5">
    <location>
        <begin position="83"/>
        <end position="84"/>
    </location>
    <ligand>
        <name>NADPH</name>
        <dbReference type="ChEBI" id="CHEBI:57783"/>
    </ligand>
</feature>
<comment type="similarity">
    <text evidence="5">Belongs to the GTP cyclohydrolase I family. QueF type 2 subfamily.</text>
</comment>
<keyword evidence="2 5" id="KW-0671">Queuosine biosynthesis</keyword>
<dbReference type="Pfam" id="PF14489">
    <property type="entry name" value="QueF"/>
    <property type="match status" value="1"/>
</dbReference>
<dbReference type="HAMAP" id="MF_00817">
    <property type="entry name" value="QueF_type2"/>
    <property type="match status" value="1"/>
</dbReference>
<evidence type="ECO:0000256" key="2">
    <source>
        <dbReference type="ARBA" id="ARBA00022785"/>
    </source>
</evidence>
<dbReference type="PANTHER" id="PTHR34354:SF1">
    <property type="entry name" value="NADPH-DEPENDENT 7-CYANO-7-DEAZAGUANINE REDUCTASE"/>
    <property type="match status" value="1"/>
</dbReference>
<feature type="binding site" evidence="5">
    <location>
        <begin position="250"/>
        <end position="251"/>
    </location>
    <ligand>
        <name>NADPH</name>
        <dbReference type="ChEBI" id="CHEBI:57783"/>
    </ligand>
</feature>
<feature type="binding site" evidence="5">
    <location>
        <begin position="221"/>
        <end position="222"/>
    </location>
    <ligand>
        <name>substrate</name>
    </ligand>
</feature>
<accession>A0A4R2L405</accession>
<dbReference type="InterPro" id="IPR029500">
    <property type="entry name" value="QueF"/>
</dbReference>
<sequence length="275" mass="30026">MHELEHAPLGRPVAYVSEYDPGLLFPIARAPQREALGIGTPLPFHGVDLWTAYELSWLAPSGKPQVALARIAVPAGSPCIVESKSLKLYLNSFNQTRLDGPAELRARLERDLGAGFGAPVAVELVGPERFADERLAELDGDCLDGLDIVTDTYTPEPGFLGAAAGAAPVREVLVSHLLKSNCRVTGQPDWASVQIAYAGPPIDHAGLLRYLISFRNHNEFHEPCVERIFIDVLRRCAPTQLSVYARYTRRGGLDINPFRSTDAGAQPPRVRCARQ</sequence>
<feature type="domain" description="NADPH-dependent 7-cyano-7-deazaguanine reductase N-terminal" evidence="6">
    <location>
        <begin position="15"/>
        <end position="124"/>
    </location>
</feature>
<keyword evidence="3 5" id="KW-0521">NADP</keyword>
<dbReference type="UniPathway" id="UPA00392"/>
<dbReference type="InterPro" id="IPR016428">
    <property type="entry name" value="QueF_type2"/>
</dbReference>
<comment type="function">
    <text evidence="5">Catalyzes the NADPH-dependent reduction of 7-cyano-7-deazaguanine (preQ0) to 7-aminomethyl-7-deazaguanine (preQ1).</text>
</comment>
<keyword evidence="1 5" id="KW-0963">Cytoplasm</keyword>
<feature type="active site" description="Thioimide intermediate" evidence="5">
    <location>
        <position position="182"/>
    </location>
</feature>
<dbReference type="NCBIfam" id="TIGR03138">
    <property type="entry name" value="QueF"/>
    <property type="match status" value="1"/>
</dbReference>
<dbReference type="Pfam" id="PF14819">
    <property type="entry name" value="QueF_N"/>
    <property type="match status" value="1"/>
</dbReference>
<dbReference type="InterPro" id="IPR043133">
    <property type="entry name" value="GTP-CH-I_C/QueF"/>
</dbReference>
<evidence type="ECO:0000256" key="4">
    <source>
        <dbReference type="ARBA" id="ARBA00023002"/>
    </source>
</evidence>